<evidence type="ECO:0000256" key="6">
    <source>
        <dbReference type="ARBA" id="ARBA00023239"/>
    </source>
</evidence>
<dbReference type="GO" id="GO:0004107">
    <property type="term" value="F:chorismate synthase activity"/>
    <property type="evidence" value="ECO:0007669"/>
    <property type="project" value="UniProtKB-EC"/>
</dbReference>
<dbReference type="InterPro" id="IPR000453">
    <property type="entry name" value="Chorismate_synth"/>
</dbReference>
<evidence type="ECO:0000256" key="1">
    <source>
        <dbReference type="ARBA" id="ARBA00005044"/>
    </source>
</evidence>
<dbReference type="GO" id="GO:0010181">
    <property type="term" value="F:FMN binding"/>
    <property type="evidence" value="ECO:0007669"/>
    <property type="project" value="TreeGrafter"/>
</dbReference>
<name>U6GFI1_EIMAC</name>
<gene>
    <name evidence="7" type="ORF">EAH_00038700</name>
</gene>
<evidence type="ECO:0000256" key="3">
    <source>
        <dbReference type="ARBA" id="ARBA00013036"/>
    </source>
</evidence>
<dbReference type="InterPro" id="IPR020541">
    <property type="entry name" value="Chorismate_synthase_CS"/>
</dbReference>
<dbReference type="EC" id="4.2.3.5" evidence="3"/>
<accession>U6GFI1</accession>
<evidence type="ECO:0000313" key="8">
    <source>
        <dbReference type="Proteomes" id="UP000018050"/>
    </source>
</evidence>
<protein>
    <recommendedName>
        <fullName evidence="3">chorismate synthase</fullName>
        <ecNumber evidence="3">4.2.3.5</ecNumber>
    </recommendedName>
</protein>
<organism evidence="7 8">
    <name type="scientific">Eimeria acervulina</name>
    <name type="common">Coccidian parasite</name>
    <dbReference type="NCBI Taxonomy" id="5801"/>
    <lineage>
        <taxon>Eukaryota</taxon>
        <taxon>Sar</taxon>
        <taxon>Alveolata</taxon>
        <taxon>Apicomplexa</taxon>
        <taxon>Conoidasida</taxon>
        <taxon>Coccidia</taxon>
        <taxon>Eucoccidiorida</taxon>
        <taxon>Eimeriorina</taxon>
        <taxon>Eimeriidae</taxon>
        <taxon>Eimeria</taxon>
    </lineage>
</organism>
<dbReference type="OrthoDB" id="1721239at2759"/>
<dbReference type="Proteomes" id="UP000018050">
    <property type="component" value="Unassembled WGS sequence"/>
</dbReference>
<keyword evidence="6" id="KW-0456">Lyase</keyword>
<evidence type="ECO:0000256" key="4">
    <source>
        <dbReference type="ARBA" id="ARBA00022605"/>
    </source>
</evidence>
<keyword evidence="4" id="KW-0028">Amino-acid biosynthesis</keyword>
<dbReference type="RefSeq" id="XP_013250885.1">
    <property type="nucleotide sequence ID" value="XM_013395431.1"/>
</dbReference>
<evidence type="ECO:0000256" key="5">
    <source>
        <dbReference type="ARBA" id="ARBA00023141"/>
    </source>
</evidence>
<comment type="similarity">
    <text evidence="2">Belongs to the chorismate synthase family.</text>
</comment>
<dbReference type="PANTHER" id="PTHR21085:SF0">
    <property type="entry name" value="CHORISMATE SYNTHASE"/>
    <property type="match status" value="1"/>
</dbReference>
<dbReference type="SUPFAM" id="SSF103263">
    <property type="entry name" value="Chorismate synthase, AroC"/>
    <property type="match status" value="1"/>
</dbReference>
<dbReference type="Gene3D" id="3.60.150.10">
    <property type="entry name" value="Chorismate synthase AroC"/>
    <property type="match status" value="2"/>
</dbReference>
<dbReference type="Pfam" id="PF01264">
    <property type="entry name" value="Chorismate_synt"/>
    <property type="match status" value="1"/>
</dbReference>
<dbReference type="GeneID" id="25271940"/>
<evidence type="ECO:0000256" key="2">
    <source>
        <dbReference type="ARBA" id="ARBA00008014"/>
    </source>
</evidence>
<reference evidence="7" key="1">
    <citation type="submission" date="2013-10" db="EMBL/GenBank/DDBJ databases">
        <title>Genomic analysis of the causative agents of coccidiosis in chickens.</title>
        <authorList>
            <person name="Reid A.J."/>
            <person name="Blake D."/>
            <person name="Billington K."/>
            <person name="Browne H."/>
            <person name="Dunn M."/>
            <person name="Hung S."/>
            <person name="Kawahara F."/>
            <person name="Miranda-Saavedra D."/>
            <person name="Mourier T."/>
            <person name="Nagra H."/>
            <person name="Otto T.D."/>
            <person name="Rawlings N."/>
            <person name="Sanchez A."/>
            <person name="Sanders M."/>
            <person name="Subramaniam C."/>
            <person name="Tay Y."/>
            <person name="Dear P."/>
            <person name="Doerig C."/>
            <person name="Gruber A."/>
            <person name="Parkinson J."/>
            <person name="Shirley M."/>
            <person name="Wan K.L."/>
            <person name="Berriman M."/>
            <person name="Tomley F."/>
            <person name="Pain A."/>
        </authorList>
    </citation>
    <scope>NUCLEOTIDE SEQUENCE</scope>
    <source>
        <strain evidence="7">Houghton</strain>
    </source>
</reference>
<sequence>MSTFGTSLRVSTFGESHGAAVGCIIDGLPGGLPFCLSCVQRELQRRRSPAGFCSTSRSEEDRCQVLSGVENNFTLGTPIALLIPNKDVRKEDYRNIGAGGTAAAVAAAAAAAAAPAAAAAGGHLQCIPRPGHADLTYLLKYGIGSSSGGGRSSAREPVFDKLPAVLAHAMFSIPAVKGFEIGKGFEAAKMRGSAHNDIFINKDKQKHQIAAATGEAAAAAAEAAAAEAAAATDKVAEAATAAAPATATEEAAAATAAAATAAAAGEASSSSKSAVDDSMDCPCCCAAAAARADEAGATTRALSRVQCRWWRL</sequence>
<comment type="pathway">
    <text evidence="1">Metabolic intermediate biosynthesis; chorismate biosynthesis; chorismate from D-erythrose 4-phosphate and phosphoenolpyruvate: step 7/7.</text>
</comment>
<dbReference type="GO" id="GO:0009073">
    <property type="term" value="P:aromatic amino acid family biosynthetic process"/>
    <property type="evidence" value="ECO:0007669"/>
    <property type="project" value="UniProtKB-KW"/>
</dbReference>
<dbReference type="GO" id="GO:0009423">
    <property type="term" value="P:chorismate biosynthetic process"/>
    <property type="evidence" value="ECO:0007669"/>
    <property type="project" value="UniProtKB-UniPathway"/>
</dbReference>
<evidence type="ECO:0000313" key="7">
    <source>
        <dbReference type="EMBL" id="CDI78950.1"/>
    </source>
</evidence>
<keyword evidence="5" id="KW-0057">Aromatic amino acid biosynthesis</keyword>
<dbReference type="VEuPathDB" id="ToxoDB:EAH_00038700"/>
<reference evidence="7" key="2">
    <citation type="submission" date="2013-10" db="EMBL/GenBank/DDBJ databases">
        <authorList>
            <person name="Aslett M."/>
        </authorList>
    </citation>
    <scope>NUCLEOTIDE SEQUENCE</scope>
    <source>
        <strain evidence="7">Houghton</strain>
    </source>
</reference>
<dbReference type="GO" id="GO:0005829">
    <property type="term" value="C:cytosol"/>
    <property type="evidence" value="ECO:0007669"/>
    <property type="project" value="TreeGrafter"/>
</dbReference>
<proteinExistence type="inferred from homology"/>
<dbReference type="GO" id="GO:0008652">
    <property type="term" value="P:amino acid biosynthetic process"/>
    <property type="evidence" value="ECO:0007669"/>
    <property type="project" value="UniProtKB-KW"/>
</dbReference>
<dbReference type="EMBL" id="HG670940">
    <property type="protein sequence ID" value="CDI78950.1"/>
    <property type="molecule type" value="Genomic_DNA"/>
</dbReference>
<dbReference type="PROSITE" id="PS00787">
    <property type="entry name" value="CHORISMATE_SYNTHASE_1"/>
    <property type="match status" value="1"/>
</dbReference>
<dbReference type="PANTHER" id="PTHR21085">
    <property type="entry name" value="CHORISMATE SYNTHASE"/>
    <property type="match status" value="1"/>
</dbReference>
<dbReference type="UniPathway" id="UPA00053">
    <property type="reaction ID" value="UER00090"/>
</dbReference>
<dbReference type="AlphaFoldDB" id="U6GFI1"/>
<dbReference type="InterPro" id="IPR035904">
    <property type="entry name" value="Chorismate_synth_AroC_sf"/>
</dbReference>
<keyword evidence="8" id="KW-1185">Reference proteome</keyword>